<keyword evidence="5 7" id="KW-0862">Zinc</keyword>
<feature type="domain" description="Peptidase M3A/M3B catalytic" evidence="8">
    <location>
        <begin position="231"/>
        <end position="676"/>
    </location>
</feature>
<dbReference type="GO" id="GO:0006508">
    <property type="term" value="P:proteolysis"/>
    <property type="evidence" value="ECO:0007669"/>
    <property type="project" value="UniProtKB-KW"/>
</dbReference>
<keyword evidence="2 7" id="KW-0645">Protease</keyword>
<dbReference type="SUPFAM" id="SSF55486">
    <property type="entry name" value="Metalloproteases ('zincins'), catalytic domain"/>
    <property type="match status" value="1"/>
</dbReference>
<dbReference type="FunFam" id="3.40.390.10:FF:000009">
    <property type="entry name" value="Oligopeptidase A"/>
    <property type="match status" value="1"/>
</dbReference>
<comment type="caution">
    <text evidence="9">The sequence shown here is derived from an EMBL/GenBank/DDBJ whole genome shotgun (WGS) entry which is preliminary data.</text>
</comment>
<keyword evidence="6 7" id="KW-0482">Metalloprotease</keyword>
<evidence type="ECO:0000259" key="8">
    <source>
        <dbReference type="Pfam" id="PF01432"/>
    </source>
</evidence>
<dbReference type="EMBL" id="RHHB01000010">
    <property type="protein sequence ID" value="RNB50228.1"/>
    <property type="molecule type" value="Genomic_DNA"/>
</dbReference>
<evidence type="ECO:0000313" key="10">
    <source>
        <dbReference type="Proteomes" id="UP000275048"/>
    </source>
</evidence>
<dbReference type="RefSeq" id="WP_122936537.1">
    <property type="nucleotide sequence ID" value="NZ_JBHSNT010000056.1"/>
</dbReference>
<comment type="similarity">
    <text evidence="1 7">Belongs to the peptidase M3 family.</text>
</comment>
<dbReference type="Proteomes" id="UP000275048">
    <property type="component" value="Unassembled WGS sequence"/>
</dbReference>
<gene>
    <name evidence="9" type="ORF">EDM22_08000</name>
</gene>
<accession>A0A3M8AGA2</accession>
<dbReference type="InterPro" id="IPR045090">
    <property type="entry name" value="Pept_M3A_M3B"/>
</dbReference>
<dbReference type="PANTHER" id="PTHR43660:SF1">
    <property type="entry name" value="DIPEPTIDYL CARBOXYPEPTIDASE"/>
    <property type="match status" value="1"/>
</dbReference>
<sequence length="679" mass="74180">MGDRANPFLEPSPLPFGLPLFALIRPEHFREAIELGMREQRAEVEAIATDAAAPTFENTMAALERSGAVLRRVLPVLANASSADSTAAIEAIDTEFAPRLAAHHDAILLDPRVHARVDALHARRDELGLDAGARYLIERRHRRAVLAGAGLDEAGRAVLAELNERLSTLTTAFQQHLLAETADLAVHVDDERGLDGLDAGRVAAAREAARARGDDGWLLTLVLPTGQPALAALRDDRVRDRLFTASRSRGCRGGAHDTRSTLLEIVRLRAQRARLLGFPDHATAVAADQTAGTPEAIAALLDQLSEPATANARAEARELRTIAARDGLREPVASDWALLADRVRAERFDVDLAAMRPYLEADRVLRDGVFHAATLLYGLRFRERDDLVGHHPDARVFEVAEHDGEPVGLYLLDLYARDAKRGGAWMSSLVEQSELTGESPVVVNNLNVPKPPAGDPTLLTIDEAETLFHEFGHALHGLLARVAFPSFAGTNVFRDFVELPSQVNELWLLRPEVLEHFAVHHATGERMPRHLVEGLLASRGWGEGFATTEYLAAAVLDQAWHRLSPDDEVDDVAAFERAALAAAGLDDPLIPPRYSSTYFAHVFAGGYDAGYYAYVWSEVPGADIMEWFELHGGATRENGDRFRAEILAPGGSRHPAESIRALLGRDPSIGPLLRRRHLA</sequence>
<dbReference type="PANTHER" id="PTHR43660">
    <property type="entry name" value="DIPEPTIDYL CARBOXYPEPTIDASE"/>
    <property type="match status" value="1"/>
</dbReference>
<evidence type="ECO:0000256" key="5">
    <source>
        <dbReference type="ARBA" id="ARBA00022833"/>
    </source>
</evidence>
<dbReference type="GO" id="GO:0004180">
    <property type="term" value="F:carboxypeptidase activity"/>
    <property type="evidence" value="ECO:0007669"/>
    <property type="project" value="TreeGrafter"/>
</dbReference>
<keyword evidence="3 7" id="KW-0479">Metal-binding</keyword>
<dbReference type="CDD" id="cd06456">
    <property type="entry name" value="M3A_DCP"/>
    <property type="match status" value="1"/>
</dbReference>
<evidence type="ECO:0000313" key="9">
    <source>
        <dbReference type="EMBL" id="RNB50228.1"/>
    </source>
</evidence>
<dbReference type="Pfam" id="PF01432">
    <property type="entry name" value="Peptidase_M3"/>
    <property type="match status" value="1"/>
</dbReference>
<comment type="cofactor">
    <cofactor evidence="7">
        <name>Zn(2+)</name>
        <dbReference type="ChEBI" id="CHEBI:29105"/>
    </cofactor>
    <text evidence="7">Binds 1 zinc ion.</text>
</comment>
<dbReference type="AlphaFoldDB" id="A0A3M8AGA2"/>
<evidence type="ECO:0000256" key="6">
    <source>
        <dbReference type="ARBA" id="ARBA00023049"/>
    </source>
</evidence>
<proteinExistence type="inferred from homology"/>
<dbReference type="InterPro" id="IPR034005">
    <property type="entry name" value="M3A_DCP"/>
</dbReference>
<reference evidence="9 10" key="1">
    <citation type="submission" date="2018-10" db="EMBL/GenBank/DDBJ databases">
        <title>Isolation, diversity and antibacterial activity of antinobacteria from the wheat rhizosphere soil.</title>
        <authorList>
            <person name="Sun T."/>
        </authorList>
    </citation>
    <scope>NUCLEOTIDE SEQUENCE [LARGE SCALE GENOMIC DNA]</scope>
    <source>
        <strain evidence="9 10">SJ-23</strain>
    </source>
</reference>
<dbReference type="GO" id="GO:0004222">
    <property type="term" value="F:metalloendopeptidase activity"/>
    <property type="evidence" value="ECO:0007669"/>
    <property type="project" value="InterPro"/>
</dbReference>
<evidence type="ECO:0000256" key="4">
    <source>
        <dbReference type="ARBA" id="ARBA00022801"/>
    </source>
</evidence>
<evidence type="ECO:0000256" key="1">
    <source>
        <dbReference type="ARBA" id="ARBA00006040"/>
    </source>
</evidence>
<dbReference type="InterPro" id="IPR001567">
    <property type="entry name" value="Pept_M3A_M3B_dom"/>
</dbReference>
<organism evidence="9 10">
    <name type="scientific">Agromyces tardus</name>
    <dbReference type="NCBI Taxonomy" id="2583849"/>
    <lineage>
        <taxon>Bacteria</taxon>
        <taxon>Bacillati</taxon>
        <taxon>Actinomycetota</taxon>
        <taxon>Actinomycetes</taxon>
        <taxon>Micrococcales</taxon>
        <taxon>Microbacteriaceae</taxon>
        <taxon>Agromyces</taxon>
    </lineage>
</organism>
<evidence type="ECO:0000256" key="7">
    <source>
        <dbReference type="RuleBase" id="RU003435"/>
    </source>
</evidence>
<dbReference type="GO" id="GO:0005829">
    <property type="term" value="C:cytosol"/>
    <property type="evidence" value="ECO:0007669"/>
    <property type="project" value="TreeGrafter"/>
</dbReference>
<evidence type="ECO:0000256" key="3">
    <source>
        <dbReference type="ARBA" id="ARBA00022723"/>
    </source>
</evidence>
<name>A0A3M8AGA2_9MICO</name>
<keyword evidence="10" id="KW-1185">Reference proteome</keyword>
<dbReference type="Gene3D" id="1.10.1370.40">
    <property type="match status" value="3"/>
</dbReference>
<keyword evidence="4 7" id="KW-0378">Hydrolase</keyword>
<protein>
    <submittedName>
        <fullName evidence="9">M3 family peptidase</fullName>
    </submittedName>
</protein>
<dbReference type="OrthoDB" id="9773538at2"/>
<dbReference type="GO" id="GO:0046872">
    <property type="term" value="F:metal ion binding"/>
    <property type="evidence" value="ECO:0007669"/>
    <property type="project" value="UniProtKB-UniRule"/>
</dbReference>
<evidence type="ECO:0000256" key="2">
    <source>
        <dbReference type="ARBA" id="ARBA00022670"/>
    </source>
</evidence>